<keyword evidence="1" id="KW-0732">Signal</keyword>
<reference evidence="3" key="1">
    <citation type="submission" date="2025-08" db="UniProtKB">
        <authorList>
            <consortium name="RefSeq"/>
        </authorList>
    </citation>
    <scope>IDENTIFICATION</scope>
    <source>
        <strain evidence="3">Aabys</strain>
        <tissue evidence="3">Whole body</tissue>
    </source>
</reference>
<dbReference type="SMART" id="SM00700">
    <property type="entry name" value="JHBP"/>
    <property type="match status" value="1"/>
</dbReference>
<dbReference type="GeneID" id="101888970"/>
<dbReference type="Proteomes" id="UP001652621">
    <property type="component" value="Unplaced"/>
</dbReference>
<feature type="chain" id="PRO_5045309919" evidence="1">
    <location>
        <begin position="39"/>
        <end position="283"/>
    </location>
</feature>
<evidence type="ECO:0000313" key="3">
    <source>
        <dbReference type="RefSeq" id="XP_005189706.2"/>
    </source>
</evidence>
<dbReference type="VEuPathDB" id="VectorBase:MDOMA2_002889"/>
<accession>A0A9J7I671</accession>
<dbReference type="PANTHER" id="PTHR20993">
    <property type="entry name" value="GH07914P"/>
    <property type="match status" value="1"/>
</dbReference>
<dbReference type="eggNOG" id="ENOG502TB7N">
    <property type="taxonomic scope" value="Eukaryota"/>
</dbReference>
<feature type="signal peptide" evidence="1">
    <location>
        <begin position="1"/>
        <end position="38"/>
    </location>
</feature>
<proteinExistence type="predicted"/>
<organism evidence="2 3">
    <name type="scientific">Musca domestica</name>
    <name type="common">House fly</name>
    <dbReference type="NCBI Taxonomy" id="7370"/>
    <lineage>
        <taxon>Eukaryota</taxon>
        <taxon>Metazoa</taxon>
        <taxon>Ecdysozoa</taxon>
        <taxon>Arthropoda</taxon>
        <taxon>Hexapoda</taxon>
        <taxon>Insecta</taxon>
        <taxon>Pterygota</taxon>
        <taxon>Neoptera</taxon>
        <taxon>Endopterygota</taxon>
        <taxon>Diptera</taxon>
        <taxon>Brachycera</taxon>
        <taxon>Muscomorpha</taxon>
        <taxon>Muscoidea</taxon>
        <taxon>Muscidae</taxon>
        <taxon>Musca</taxon>
    </lineage>
</organism>
<sequence>MSWIQFEHCQRTTKTMNKKWSKFLTIFVLAILASQVSSAAINYDDSADPAETIDFGTALKMFYMAFQRLMPCGYPPLNIPVLAPFTMDFYSFNLTNGYYSVVGNVSNFMVTGLNNFKFLGFAYNSTTNRTSFDIFFPQVQMLAESQMDAMAFVAGYPVRMADSGLLDVKVQDFRMVGDLVLSPSTVEPNSLEISDFVLHFSIGDAIYNNWNNLWDISGNNFINKFAGEFTKMWVQQIQAQVEQIYAQLMLPIVNGKLVGITMEDLINFFVEESIQFNMANCTL</sequence>
<dbReference type="OrthoDB" id="6370791at2759"/>
<gene>
    <name evidence="3" type="primary">LOC101888970</name>
</gene>
<dbReference type="Gene3D" id="3.15.10.30">
    <property type="entry name" value="Haemolymph juvenile hormone binding protein"/>
    <property type="match status" value="1"/>
</dbReference>
<name>A0A9J7I671_MUSDO</name>
<dbReference type="PANTHER" id="PTHR20993:SF0">
    <property type="entry name" value="GH07914P"/>
    <property type="match status" value="1"/>
</dbReference>
<dbReference type="InterPro" id="IPR010562">
    <property type="entry name" value="Haemolymph_juvenile_hormone-bd"/>
</dbReference>
<dbReference type="VEuPathDB" id="VectorBase:MDOA010299"/>
<evidence type="ECO:0000313" key="2">
    <source>
        <dbReference type="Proteomes" id="UP001652621"/>
    </source>
</evidence>
<keyword evidence="2" id="KW-1185">Reference proteome</keyword>
<protein>
    <submittedName>
        <fullName evidence="3">Uncharacterized protein LOC101888970</fullName>
    </submittedName>
</protein>
<dbReference type="Pfam" id="PF06585">
    <property type="entry name" value="JHBP"/>
    <property type="match status" value="1"/>
</dbReference>
<dbReference type="RefSeq" id="XP_005189706.2">
    <property type="nucleotide sequence ID" value="XM_005189649.3"/>
</dbReference>
<evidence type="ECO:0000256" key="1">
    <source>
        <dbReference type="SAM" id="SignalP"/>
    </source>
</evidence>
<dbReference type="InterPro" id="IPR038606">
    <property type="entry name" value="To_sf"/>
</dbReference>